<keyword evidence="2" id="KW-0732">Signal</keyword>
<proteinExistence type="predicted"/>
<dbReference type="EMBL" id="LDJL01000012">
    <property type="protein sequence ID" value="KRG68585.1"/>
    <property type="molecule type" value="Genomic_DNA"/>
</dbReference>
<accession>A0A0R0CFN8</accession>
<name>A0A0R0CFN8_9GAMM</name>
<feature type="chain" id="PRO_5006393965" evidence="2">
    <location>
        <begin position="26"/>
        <end position="145"/>
    </location>
</feature>
<evidence type="ECO:0000313" key="3">
    <source>
        <dbReference type="EMBL" id="KRG68585.1"/>
    </source>
</evidence>
<protein>
    <submittedName>
        <fullName evidence="3">Uncharacterized protein</fullName>
    </submittedName>
</protein>
<feature type="region of interest" description="Disordered" evidence="1">
    <location>
        <begin position="112"/>
        <end position="145"/>
    </location>
</feature>
<feature type="signal peptide" evidence="2">
    <location>
        <begin position="1"/>
        <end position="25"/>
    </location>
</feature>
<dbReference type="AlphaFoldDB" id="A0A0R0CFN8"/>
<organism evidence="3 4">
    <name type="scientific">Pseudoxanthomonas dokdonensis</name>
    <dbReference type="NCBI Taxonomy" id="344882"/>
    <lineage>
        <taxon>Bacteria</taxon>
        <taxon>Pseudomonadati</taxon>
        <taxon>Pseudomonadota</taxon>
        <taxon>Gammaproteobacteria</taxon>
        <taxon>Lysobacterales</taxon>
        <taxon>Lysobacteraceae</taxon>
        <taxon>Pseudoxanthomonas</taxon>
    </lineage>
</organism>
<sequence length="145" mass="17344">MRWCLPALLAGGLGLAALLPAPAKAGNDDLVRVLVDVADVIYRSGQPYYRYGNYGYNDRVIIVRDRYRRPSYYRYVPRTVVYRAPPRGNAYGYYRNSPRAVRYVSYRDYDRHDDHRHDRDRHDRHDRYDRDRHDDRRGKHGRGRD</sequence>
<evidence type="ECO:0000313" key="4">
    <source>
        <dbReference type="Proteomes" id="UP000052052"/>
    </source>
</evidence>
<keyword evidence="4" id="KW-1185">Reference proteome</keyword>
<dbReference type="STRING" id="344882.ABB29_12380"/>
<feature type="compositionally biased region" description="Basic and acidic residues" evidence="1">
    <location>
        <begin position="112"/>
        <end position="137"/>
    </location>
</feature>
<comment type="caution">
    <text evidence="3">The sequence shown here is derived from an EMBL/GenBank/DDBJ whole genome shotgun (WGS) entry which is preliminary data.</text>
</comment>
<reference evidence="3 4" key="1">
    <citation type="submission" date="2015-05" db="EMBL/GenBank/DDBJ databases">
        <title>Genome sequencing and analysis of members of genus Stenotrophomonas.</title>
        <authorList>
            <person name="Patil P.P."/>
            <person name="Midha S."/>
            <person name="Patil P.B."/>
        </authorList>
    </citation>
    <scope>NUCLEOTIDE SEQUENCE [LARGE SCALE GENOMIC DNA]</scope>
    <source>
        <strain evidence="3 4">DSM 21858</strain>
    </source>
</reference>
<dbReference type="Proteomes" id="UP000052052">
    <property type="component" value="Unassembled WGS sequence"/>
</dbReference>
<dbReference type="PATRIC" id="fig|344882.3.peg.849"/>
<evidence type="ECO:0000256" key="2">
    <source>
        <dbReference type="SAM" id="SignalP"/>
    </source>
</evidence>
<evidence type="ECO:0000256" key="1">
    <source>
        <dbReference type="SAM" id="MobiDB-lite"/>
    </source>
</evidence>
<gene>
    <name evidence="3" type="ORF">ABB29_12380</name>
</gene>